<feature type="domain" description="ShKT" evidence="11">
    <location>
        <begin position="162"/>
        <end position="196"/>
    </location>
</feature>
<comment type="function">
    <text evidence="1">Metalloprotease.</text>
</comment>
<keyword evidence="6 9" id="KW-0862">Zinc</keyword>
<keyword evidence="3 9" id="KW-0645">Protease</keyword>
<feature type="binding site" evidence="9">
    <location>
        <position position="67"/>
    </location>
    <ligand>
        <name>Zn(2+)</name>
        <dbReference type="ChEBI" id="CHEBI:29105"/>
        <note>catalytic</note>
    </ligand>
</feature>
<keyword evidence="2" id="KW-0800">Toxin</keyword>
<dbReference type="PANTHER" id="PTHR10127">
    <property type="entry name" value="DISCOIDIN, CUB, EGF, LAMININ , AND ZINC METALLOPROTEASE DOMAIN CONTAINING"/>
    <property type="match status" value="1"/>
</dbReference>
<comment type="cofactor">
    <cofactor evidence="9 10">
        <name>Zn(2+)</name>
        <dbReference type="ChEBI" id="CHEBI:29105"/>
    </cofactor>
    <text evidence="9 10">Binds 1 zinc ion per subunit.</text>
</comment>
<evidence type="ECO:0000256" key="9">
    <source>
        <dbReference type="PROSITE-ProRule" id="PRU01211"/>
    </source>
</evidence>
<feature type="binding site" evidence="9">
    <location>
        <position position="61"/>
    </location>
    <ligand>
        <name>Zn(2+)</name>
        <dbReference type="ChEBI" id="CHEBI:29105"/>
        <note>catalytic</note>
    </ligand>
</feature>
<evidence type="ECO:0000256" key="10">
    <source>
        <dbReference type="RuleBase" id="RU361183"/>
    </source>
</evidence>
<dbReference type="AlphaFoldDB" id="A0A9X0A5F9"/>
<dbReference type="PROSITE" id="PS51670">
    <property type="entry name" value="SHKT"/>
    <property type="match status" value="2"/>
</dbReference>
<dbReference type="FunFam" id="3.40.390.10:FF:000125">
    <property type="match status" value="1"/>
</dbReference>
<protein>
    <recommendedName>
        <fullName evidence="10">Metalloendopeptidase</fullName>
        <ecNumber evidence="10">3.4.24.-</ecNumber>
    </recommendedName>
</protein>
<comment type="caution">
    <text evidence="13">The sequence shown here is derived from an EMBL/GenBank/DDBJ whole genome shotgun (WGS) entry which is preliminary data.</text>
</comment>
<evidence type="ECO:0000256" key="1">
    <source>
        <dbReference type="ARBA" id="ARBA00002657"/>
    </source>
</evidence>
<dbReference type="Pfam" id="PF01549">
    <property type="entry name" value="ShK"/>
    <property type="match status" value="2"/>
</dbReference>
<dbReference type="Proteomes" id="UP001163046">
    <property type="component" value="Unassembled WGS sequence"/>
</dbReference>
<evidence type="ECO:0000256" key="8">
    <source>
        <dbReference type="PROSITE-ProRule" id="PRU01005"/>
    </source>
</evidence>
<reference evidence="13" key="1">
    <citation type="submission" date="2023-01" db="EMBL/GenBank/DDBJ databases">
        <title>Genome assembly of the deep-sea coral Lophelia pertusa.</title>
        <authorList>
            <person name="Herrera S."/>
            <person name="Cordes E."/>
        </authorList>
    </citation>
    <scope>NUCLEOTIDE SEQUENCE</scope>
    <source>
        <strain evidence="13">USNM1676648</strain>
        <tissue evidence="13">Polyp</tissue>
    </source>
</reference>
<evidence type="ECO:0000256" key="7">
    <source>
        <dbReference type="ARBA" id="ARBA00023049"/>
    </source>
</evidence>
<evidence type="ECO:0000313" key="13">
    <source>
        <dbReference type="EMBL" id="KAJ7393766.1"/>
    </source>
</evidence>
<gene>
    <name evidence="13" type="ORF">OS493_003425</name>
</gene>
<feature type="domain" description="ShKT" evidence="11">
    <location>
        <begin position="202"/>
        <end position="236"/>
    </location>
</feature>
<keyword evidence="7 9" id="KW-0482">Metalloprotease</keyword>
<dbReference type="GO" id="GO:0006508">
    <property type="term" value="P:proteolysis"/>
    <property type="evidence" value="ECO:0007669"/>
    <property type="project" value="UniProtKB-KW"/>
</dbReference>
<dbReference type="Gene3D" id="3.40.390.10">
    <property type="entry name" value="Collagenase (Catalytic Domain)"/>
    <property type="match status" value="1"/>
</dbReference>
<dbReference type="PRINTS" id="PR00480">
    <property type="entry name" value="ASTACIN"/>
</dbReference>
<dbReference type="EMBL" id="MU825397">
    <property type="protein sequence ID" value="KAJ7393766.1"/>
    <property type="molecule type" value="Genomic_DNA"/>
</dbReference>
<dbReference type="InterPro" id="IPR024079">
    <property type="entry name" value="MetalloPept_cat_dom_sf"/>
</dbReference>
<keyword evidence="4 9" id="KW-0479">Metal-binding</keyword>
<feature type="disulfide bond" evidence="8">
    <location>
        <begin position="202"/>
        <end position="236"/>
    </location>
</feature>
<dbReference type="CDD" id="cd04280">
    <property type="entry name" value="ZnMc_astacin_like"/>
    <property type="match status" value="1"/>
</dbReference>
<evidence type="ECO:0000256" key="3">
    <source>
        <dbReference type="ARBA" id="ARBA00022670"/>
    </source>
</evidence>
<sequence>MKQWSAKTCITFKERTNEKAFIYFFIGGSCFSEVGRTGDKQYISIAPHCWNAGDVAHEIAHALGFYHEQSRPDRDEYVTINWDNIVESEKVNFAKYGPSRIDSLGVDYDYNSLMHFEETAFSKNGQPTIIPKQAGVTIGQRDGPSALDIKQMNLLYKCNGSCKDNNYNCRSWARRGECHRNPRYMRVYCKKSCRVCNAQGSCMDRNRYCRHWAARGYCYANPGYMRPNCKRSCGICYG</sequence>
<feature type="domain" description="Peptidase M12A" evidence="12">
    <location>
        <begin position="1"/>
        <end position="159"/>
    </location>
</feature>
<evidence type="ECO:0000256" key="5">
    <source>
        <dbReference type="ARBA" id="ARBA00022801"/>
    </source>
</evidence>
<dbReference type="InterPro" id="IPR006026">
    <property type="entry name" value="Peptidase_Metallo"/>
</dbReference>
<keyword evidence="14" id="KW-1185">Reference proteome</keyword>
<evidence type="ECO:0000256" key="2">
    <source>
        <dbReference type="ARBA" id="ARBA00022656"/>
    </source>
</evidence>
<dbReference type="SUPFAM" id="SSF55486">
    <property type="entry name" value="Metalloproteases ('zincins'), catalytic domain"/>
    <property type="match status" value="1"/>
</dbReference>
<name>A0A9X0A5F9_9CNID</name>
<evidence type="ECO:0000256" key="4">
    <source>
        <dbReference type="ARBA" id="ARBA00022723"/>
    </source>
</evidence>
<dbReference type="InterPro" id="IPR003582">
    <property type="entry name" value="ShKT_dom"/>
</dbReference>
<dbReference type="OrthoDB" id="5975483at2759"/>
<feature type="disulfide bond" evidence="8">
    <location>
        <begin position="162"/>
        <end position="196"/>
    </location>
</feature>
<feature type="active site" evidence="9">
    <location>
        <position position="58"/>
    </location>
</feature>
<dbReference type="PROSITE" id="PS51864">
    <property type="entry name" value="ASTACIN"/>
    <property type="match status" value="1"/>
</dbReference>
<dbReference type="EC" id="3.4.24.-" evidence="10"/>
<evidence type="ECO:0000313" key="14">
    <source>
        <dbReference type="Proteomes" id="UP001163046"/>
    </source>
</evidence>
<accession>A0A9X0A5F9</accession>
<organism evidence="13 14">
    <name type="scientific">Desmophyllum pertusum</name>
    <dbReference type="NCBI Taxonomy" id="174260"/>
    <lineage>
        <taxon>Eukaryota</taxon>
        <taxon>Metazoa</taxon>
        <taxon>Cnidaria</taxon>
        <taxon>Anthozoa</taxon>
        <taxon>Hexacorallia</taxon>
        <taxon>Scleractinia</taxon>
        <taxon>Caryophylliina</taxon>
        <taxon>Caryophylliidae</taxon>
        <taxon>Desmophyllum</taxon>
    </lineage>
</organism>
<dbReference type="PANTHER" id="PTHR10127:SF780">
    <property type="entry name" value="METALLOENDOPEPTIDASE"/>
    <property type="match status" value="1"/>
</dbReference>
<dbReference type="PROSITE" id="PS51257">
    <property type="entry name" value="PROKAR_LIPOPROTEIN"/>
    <property type="match status" value="1"/>
</dbReference>
<evidence type="ECO:0000256" key="6">
    <source>
        <dbReference type="ARBA" id="ARBA00022833"/>
    </source>
</evidence>
<keyword evidence="8" id="KW-1015">Disulfide bond</keyword>
<dbReference type="GO" id="GO:0004222">
    <property type="term" value="F:metalloendopeptidase activity"/>
    <property type="evidence" value="ECO:0007669"/>
    <property type="project" value="UniProtKB-UniRule"/>
</dbReference>
<evidence type="ECO:0000259" key="11">
    <source>
        <dbReference type="PROSITE" id="PS51670"/>
    </source>
</evidence>
<dbReference type="InterPro" id="IPR034035">
    <property type="entry name" value="Astacin-like_dom"/>
</dbReference>
<dbReference type="Pfam" id="PF01400">
    <property type="entry name" value="Astacin"/>
    <property type="match status" value="1"/>
</dbReference>
<feature type="binding site" evidence="9">
    <location>
        <position position="57"/>
    </location>
    <ligand>
        <name>Zn(2+)</name>
        <dbReference type="ChEBI" id="CHEBI:29105"/>
        <note>catalytic</note>
    </ligand>
</feature>
<proteinExistence type="predicted"/>
<comment type="caution">
    <text evidence="8">Lacks conserved residue(s) required for the propagation of feature annotation.</text>
</comment>
<keyword evidence="5 9" id="KW-0378">Hydrolase</keyword>
<dbReference type="InterPro" id="IPR001506">
    <property type="entry name" value="Peptidase_M12A"/>
</dbReference>
<dbReference type="GO" id="GO:0008270">
    <property type="term" value="F:zinc ion binding"/>
    <property type="evidence" value="ECO:0007669"/>
    <property type="project" value="UniProtKB-UniRule"/>
</dbReference>
<evidence type="ECO:0000259" key="12">
    <source>
        <dbReference type="PROSITE" id="PS51864"/>
    </source>
</evidence>
<dbReference type="SMART" id="SM00254">
    <property type="entry name" value="ShKT"/>
    <property type="match status" value="2"/>
</dbReference>
<dbReference type="GO" id="GO:0090729">
    <property type="term" value="F:toxin activity"/>
    <property type="evidence" value="ECO:0007669"/>
    <property type="project" value="UniProtKB-KW"/>
</dbReference>
<dbReference type="Gene3D" id="1.10.10.1940">
    <property type="match status" value="2"/>
</dbReference>
<dbReference type="SMART" id="SM00235">
    <property type="entry name" value="ZnMc"/>
    <property type="match status" value="1"/>
</dbReference>